<feature type="compositionally biased region" description="Basic and acidic residues" evidence="1">
    <location>
        <begin position="511"/>
        <end position="540"/>
    </location>
</feature>
<proteinExistence type="predicted"/>
<feature type="transmembrane region" description="Helical" evidence="2">
    <location>
        <begin position="258"/>
        <end position="277"/>
    </location>
</feature>
<feature type="compositionally biased region" description="Basic and acidic residues" evidence="1">
    <location>
        <begin position="491"/>
        <end position="500"/>
    </location>
</feature>
<dbReference type="InterPro" id="IPR053001">
    <property type="entry name" value="MNNG_permease-like"/>
</dbReference>
<feature type="region of interest" description="Disordered" evidence="1">
    <location>
        <begin position="1"/>
        <end position="26"/>
    </location>
</feature>
<evidence type="ECO:0000313" key="4">
    <source>
        <dbReference type="EMBL" id="KAG0253516.1"/>
    </source>
</evidence>
<dbReference type="OrthoDB" id="2140105at2759"/>
<dbReference type="AlphaFoldDB" id="A0A9P6TZS4"/>
<sequence>MAARRRTVFGGSRRPRKTGVPGKDGEESETNVFNFVDIMLNMPENPSWKQVVMKLLKVLSLMTIAYFALMALYFAAEFQSTARLKNFNILVVDLDRSIIGNRFLNFTEVNNAVPGQVNWMIQTDYKDVKEVVADVERGLYWGAIVVQPNASTMLNKALATPLSDYDPTKAFLFIYDGGRDPLVVKPYVVASMYSQFLQFTKIFNPTWVYIVLSFAAESNATLVELTEAPQVLGIPVAFEEMDLHPPTASIITSATSVAYIWIFLVAGGSTYMVAHIVQPMTRYASVRRTIITLLLPLLLFLCSLSMAYSVLLLVFGVPFESVGQFMSLFMSILLLQAVVASLVLFLIFLIPVVFIPIITTTFVVMNVIAIFNPVELMPAFYQWVYAMPFLNAVQMARFVLMGSYNRLSYNLPILFAWIMVPITLLPFAITRQKRLMMEALEMEQQEWRQAYARQQRHYFDNGQYRYYDDRSFEDDDAEDYELYDRDTVKKQHRWSHESVRPKSTRSRSHPHLGDDTVRDSSTHARPDTANSDSDRSHDETGDSDNDQRSVNNTAQWIPPPNPLIFGNNASPSAPLESQVFGTHQNPSFIEMPKLSRHPYASELARPHTPDEVK</sequence>
<evidence type="ECO:0000313" key="5">
    <source>
        <dbReference type="Proteomes" id="UP000726737"/>
    </source>
</evidence>
<organism evidence="4 5">
    <name type="scientific">Mortierella polycephala</name>
    <dbReference type="NCBI Taxonomy" id="41804"/>
    <lineage>
        <taxon>Eukaryota</taxon>
        <taxon>Fungi</taxon>
        <taxon>Fungi incertae sedis</taxon>
        <taxon>Mucoromycota</taxon>
        <taxon>Mortierellomycotina</taxon>
        <taxon>Mortierellomycetes</taxon>
        <taxon>Mortierellales</taxon>
        <taxon>Mortierellaceae</taxon>
        <taxon>Mortierella</taxon>
    </lineage>
</organism>
<keyword evidence="2" id="KW-0812">Transmembrane</keyword>
<evidence type="ECO:0000259" key="3">
    <source>
        <dbReference type="Pfam" id="PF12051"/>
    </source>
</evidence>
<feature type="region of interest" description="Disordered" evidence="1">
    <location>
        <begin position="491"/>
        <end position="613"/>
    </location>
</feature>
<accession>A0A9P6TZS4</accession>
<feature type="compositionally biased region" description="Basic and acidic residues" evidence="1">
    <location>
        <begin position="604"/>
        <end position="613"/>
    </location>
</feature>
<dbReference type="Pfam" id="PF12051">
    <property type="entry name" value="DUF3533"/>
    <property type="match status" value="1"/>
</dbReference>
<reference evidence="4" key="1">
    <citation type="journal article" date="2020" name="Fungal Divers.">
        <title>Resolving the Mortierellaceae phylogeny through synthesis of multi-gene phylogenetics and phylogenomics.</title>
        <authorList>
            <person name="Vandepol N."/>
            <person name="Liber J."/>
            <person name="Desiro A."/>
            <person name="Na H."/>
            <person name="Kennedy M."/>
            <person name="Barry K."/>
            <person name="Grigoriev I.V."/>
            <person name="Miller A.N."/>
            <person name="O'Donnell K."/>
            <person name="Stajich J.E."/>
            <person name="Bonito G."/>
        </authorList>
    </citation>
    <scope>NUCLEOTIDE SEQUENCE</scope>
    <source>
        <strain evidence="4">KOD948</strain>
    </source>
</reference>
<dbReference type="GO" id="GO:0016020">
    <property type="term" value="C:membrane"/>
    <property type="evidence" value="ECO:0007669"/>
    <property type="project" value="TreeGrafter"/>
</dbReference>
<keyword evidence="2" id="KW-1133">Transmembrane helix</keyword>
<dbReference type="InterPro" id="IPR022703">
    <property type="entry name" value="DUF3533"/>
</dbReference>
<dbReference type="Proteomes" id="UP000726737">
    <property type="component" value="Unassembled WGS sequence"/>
</dbReference>
<gene>
    <name evidence="4" type="ORF">BG011_006330</name>
</gene>
<feature type="transmembrane region" description="Helical" evidence="2">
    <location>
        <begin position="353"/>
        <end position="374"/>
    </location>
</feature>
<feature type="transmembrane region" description="Helical" evidence="2">
    <location>
        <begin position="380"/>
        <end position="400"/>
    </location>
</feature>
<comment type="caution">
    <text evidence="4">The sequence shown here is derived from an EMBL/GenBank/DDBJ whole genome shotgun (WGS) entry which is preliminary data.</text>
</comment>
<feature type="transmembrane region" description="Helical" evidence="2">
    <location>
        <begin position="325"/>
        <end position="346"/>
    </location>
</feature>
<feature type="transmembrane region" description="Helical" evidence="2">
    <location>
        <begin position="55"/>
        <end position="76"/>
    </location>
</feature>
<feature type="transmembrane region" description="Helical" evidence="2">
    <location>
        <begin position="289"/>
        <end position="319"/>
    </location>
</feature>
<feature type="domain" description="DUF3533" evidence="3">
    <location>
        <begin position="61"/>
        <end position="421"/>
    </location>
</feature>
<dbReference type="EMBL" id="JAAAJA010000455">
    <property type="protein sequence ID" value="KAG0253516.1"/>
    <property type="molecule type" value="Genomic_DNA"/>
</dbReference>
<protein>
    <recommendedName>
        <fullName evidence="3">DUF3533 domain-containing protein</fullName>
    </recommendedName>
</protein>
<dbReference type="PANTHER" id="PTHR34814:SF2">
    <property type="entry name" value="DUF3533 DOMAIN-CONTAINING PROTEIN"/>
    <property type="match status" value="1"/>
</dbReference>
<name>A0A9P6TZS4_9FUNG</name>
<keyword evidence="2" id="KW-0472">Membrane</keyword>
<dbReference type="PANTHER" id="PTHR34814">
    <property type="entry name" value="NITROSOGUANIDINE RESISTANCE PROTEIN SNG1"/>
    <property type="match status" value="1"/>
</dbReference>
<evidence type="ECO:0000256" key="1">
    <source>
        <dbReference type="SAM" id="MobiDB-lite"/>
    </source>
</evidence>
<feature type="transmembrane region" description="Helical" evidence="2">
    <location>
        <begin position="407"/>
        <end position="429"/>
    </location>
</feature>
<evidence type="ECO:0000256" key="2">
    <source>
        <dbReference type="SAM" id="Phobius"/>
    </source>
</evidence>
<feature type="compositionally biased region" description="Basic residues" evidence="1">
    <location>
        <begin position="1"/>
        <end position="17"/>
    </location>
</feature>
<keyword evidence="5" id="KW-1185">Reference proteome</keyword>